<sequence>MKAEFQFDAEERFRGPPKNIPERALDYDRRKDDSLLENRRPASRSLHPRPLSRESPFVVIEPPVPDFVVDTVDPSPCPAHHVQRI</sequence>
<dbReference type="AlphaFoldDB" id="A0A0N1HW26"/>
<dbReference type="Proteomes" id="UP000038009">
    <property type="component" value="Unassembled WGS sequence"/>
</dbReference>
<accession>A0A0N1HW26</accession>
<keyword evidence="3" id="KW-1185">Reference proteome</keyword>
<reference evidence="2 3" key="1">
    <citation type="journal article" date="2015" name="PLoS Pathog.">
        <title>Leptomonas seymouri: Adaptations to the Dixenous Life Cycle Analyzed by Genome Sequencing, Transcriptome Profiling and Co-infection with Leishmania donovani.</title>
        <authorList>
            <person name="Kraeva N."/>
            <person name="Butenko A."/>
            <person name="Hlavacova J."/>
            <person name="Kostygov A."/>
            <person name="Myskova J."/>
            <person name="Grybchuk D."/>
            <person name="Lestinova T."/>
            <person name="Votypka J."/>
            <person name="Volf P."/>
            <person name="Opperdoes F."/>
            <person name="Flegontov P."/>
            <person name="Lukes J."/>
            <person name="Yurchenko V."/>
        </authorList>
    </citation>
    <scope>NUCLEOTIDE SEQUENCE [LARGE SCALE GENOMIC DNA]</scope>
    <source>
        <strain evidence="2 3">ATCC 30220</strain>
    </source>
</reference>
<evidence type="ECO:0000256" key="1">
    <source>
        <dbReference type="SAM" id="MobiDB-lite"/>
    </source>
</evidence>
<feature type="region of interest" description="Disordered" evidence="1">
    <location>
        <begin position="1"/>
        <end position="54"/>
    </location>
</feature>
<comment type="caution">
    <text evidence="2">The sequence shown here is derived from an EMBL/GenBank/DDBJ whole genome shotgun (WGS) entry which is preliminary data.</text>
</comment>
<dbReference type="EMBL" id="LJSK01000219">
    <property type="protein sequence ID" value="KPI84945.1"/>
    <property type="molecule type" value="Genomic_DNA"/>
</dbReference>
<dbReference type="OMA" id="DYHERTN"/>
<organism evidence="2 3">
    <name type="scientific">Leptomonas seymouri</name>
    <dbReference type="NCBI Taxonomy" id="5684"/>
    <lineage>
        <taxon>Eukaryota</taxon>
        <taxon>Discoba</taxon>
        <taxon>Euglenozoa</taxon>
        <taxon>Kinetoplastea</taxon>
        <taxon>Metakinetoplastina</taxon>
        <taxon>Trypanosomatida</taxon>
        <taxon>Trypanosomatidae</taxon>
        <taxon>Leishmaniinae</taxon>
        <taxon>Leptomonas</taxon>
    </lineage>
</organism>
<feature type="compositionally biased region" description="Basic and acidic residues" evidence="1">
    <location>
        <begin position="1"/>
        <end position="40"/>
    </location>
</feature>
<gene>
    <name evidence="2" type="ORF">ABL78_5988</name>
</gene>
<proteinExistence type="predicted"/>
<evidence type="ECO:0000313" key="3">
    <source>
        <dbReference type="Proteomes" id="UP000038009"/>
    </source>
</evidence>
<protein>
    <submittedName>
        <fullName evidence="2">Uncharacterized protein</fullName>
    </submittedName>
</protein>
<dbReference type="VEuPathDB" id="TriTrypDB:Lsey_0219_0010"/>
<name>A0A0N1HW26_LEPSE</name>
<evidence type="ECO:0000313" key="2">
    <source>
        <dbReference type="EMBL" id="KPI84945.1"/>
    </source>
</evidence>